<evidence type="ECO:0000256" key="2">
    <source>
        <dbReference type="ARBA" id="ARBA00022598"/>
    </source>
</evidence>
<accession>A0A0V0Q8A2</accession>
<dbReference type="Pfam" id="PF00152">
    <property type="entry name" value="tRNA-synt_2"/>
    <property type="match status" value="1"/>
</dbReference>
<dbReference type="PANTHER" id="PTHR43450:SF1">
    <property type="entry name" value="ASPARTATE--TRNA LIGASE, CYTOPLASMIC"/>
    <property type="match status" value="1"/>
</dbReference>
<dbReference type="GO" id="GO:0004815">
    <property type="term" value="F:aspartate-tRNA ligase activity"/>
    <property type="evidence" value="ECO:0007669"/>
    <property type="project" value="InterPro"/>
</dbReference>
<evidence type="ECO:0000256" key="1">
    <source>
        <dbReference type="ARBA" id="ARBA00022490"/>
    </source>
</evidence>
<evidence type="ECO:0000256" key="4">
    <source>
        <dbReference type="ARBA" id="ARBA00022840"/>
    </source>
</evidence>
<dbReference type="GO" id="GO:0006422">
    <property type="term" value="P:aspartyl-tRNA aminoacylation"/>
    <property type="evidence" value="ECO:0007669"/>
    <property type="project" value="InterPro"/>
</dbReference>
<feature type="region of interest" description="Disordered" evidence="6">
    <location>
        <begin position="47"/>
        <end position="69"/>
    </location>
</feature>
<dbReference type="InterPro" id="IPR012340">
    <property type="entry name" value="NA-bd_OB-fold"/>
</dbReference>
<keyword evidence="3" id="KW-0547">Nucleotide-binding</keyword>
<reference evidence="8 9" key="1">
    <citation type="journal article" date="2015" name="Sci. Rep.">
        <title>Genome of the facultative scuticociliatosis pathogen Pseudocohnilembus persalinus provides insight into its virulence through horizontal gene transfer.</title>
        <authorList>
            <person name="Xiong J."/>
            <person name="Wang G."/>
            <person name="Cheng J."/>
            <person name="Tian M."/>
            <person name="Pan X."/>
            <person name="Warren A."/>
            <person name="Jiang C."/>
            <person name="Yuan D."/>
            <person name="Miao W."/>
        </authorList>
    </citation>
    <scope>NUCLEOTIDE SEQUENCE [LARGE SCALE GENOMIC DNA]</scope>
    <source>
        <strain evidence="8">36N120E</strain>
    </source>
</reference>
<dbReference type="OrthoDB" id="296970at2759"/>
<name>A0A0V0Q8A2_PSEPJ</name>
<keyword evidence="2" id="KW-0436">Ligase</keyword>
<dbReference type="PANTHER" id="PTHR43450">
    <property type="entry name" value="ASPARTYL-TRNA SYNTHETASE"/>
    <property type="match status" value="1"/>
</dbReference>
<dbReference type="InParanoid" id="A0A0V0Q8A2"/>
<keyword evidence="4" id="KW-0067">ATP-binding</keyword>
<evidence type="ECO:0000259" key="7">
    <source>
        <dbReference type="Pfam" id="PF00152"/>
    </source>
</evidence>
<dbReference type="Proteomes" id="UP000054937">
    <property type="component" value="Unassembled WGS sequence"/>
</dbReference>
<keyword evidence="5" id="KW-0030">Aminoacyl-tRNA synthetase</keyword>
<organism evidence="8 9">
    <name type="scientific">Pseudocohnilembus persalinus</name>
    <name type="common">Ciliate</name>
    <dbReference type="NCBI Taxonomy" id="266149"/>
    <lineage>
        <taxon>Eukaryota</taxon>
        <taxon>Sar</taxon>
        <taxon>Alveolata</taxon>
        <taxon>Ciliophora</taxon>
        <taxon>Intramacronucleata</taxon>
        <taxon>Oligohymenophorea</taxon>
        <taxon>Scuticociliatia</taxon>
        <taxon>Philasterida</taxon>
        <taxon>Pseudocohnilembidae</taxon>
        <taxon>Pseudocohnilembus</taxon>
    </lineage>
</organism>
<dbReference type="GO" id="GO:0017101">
    <property type="term" value="C:aminoacyl-tRNA synthetase multienzyme complex"/>
    <property type="evidence" value="ECO:0007669"/>
    <property type="project" value="TreeGrafter"/>
</dbReference>
<dbReference type="SUPFAM" id="SSF50249">
    <property type="entry name" value="Nucleic acid-binding proteins"/>
    <property type="match status" value="1"/>
</dbReference>
<dbReference type="Gene3D" id="2.40.50.140">
    <property type="entry name" value="Nucleic acid-binding proteins"/>
    <property type="match status" value="2"/>
</dbReference>
<evidence type="ECO:0000256" key="5">
    <source>
        <dbReference type="ARBA" id="ARBA00023146"/>
    </source>
</evidence>
<dbReference type="InterPro" id="IPR045864">
    <property type="entry name" value="aa-tRNA-synth_II/BPL/LPL"/>
</dbReference>
<dbReference type="GO" id="GO:0005524">
    <property type="term" value="F:ATP binding"/>
    <property type="evidence" value="ECO:0007669"/>
    <property type="project" value="InterPro"/>
</dbReference>
<dbReference type="Gene3D" id="3.30.930.10">
    <property type="entry name" value="Bira Bifunctional Protein, Domain 2"/>
    <property type="match status" value="1"/>
</dbReference>
<protein>
    <submittedName>
        <fullName evidence="8">Nucleic acid-binding, OB-fold</fullName>
    </submittedName>
</protein>
<sequence>MSQLNQNNLNNQNKTCVISQNINLQQNKDNEKQKQQLKLQKYYKKKQAKQKLQEKNKQQQQEEIKEDPFNSNYGDLDIIQSQYKTNRQWTEIQKINVNQIGQSVLIRARQNQYTVQTIATINQEYVSKTMIKFILKVPQESVVDITGKIVKAEVKSKNITQNQIEIFIQTFFVVSRSQPCLPFSIQDASIEQKYLEQEFNKQQEQTFYISQNMRLDNRILDLRTPAKLAIFKIQSGICKFFREFLIKNDFMEIHTPKLTQISLQDKYYAFNLKYQKQIMNLQDQAQKWRQKKTGTKLQI</sequence>
<dbReference type="SUPFAM" id="SSF55681">
    <property type="entry name" value="Class II aaRS and biotin synthetases"/>
    <property type="match status" value="1"/>
</dbReference>
<evidence type="ECO:0000313" key="8">
    <source>
        <dbReference type="EMBL" id="KRW98414.1"/>
    </source>
</evidence>
<keyword evidence="1" id="KW-0963">Cytoplasm</keyword>
<comment type="caution">
    <text evidence="8">The sequence shown here is derived from an EMBL/GenBank/DDBJ whole genome shotgun (WGS) entry which is preliminary data.</text>
</comment>
<evidence type="ECO:0000313" key="9">
    <source>
        <dbReference type="Proteomes" id="UP000054937"/>
    </source>
</evidence>
<dbReference type="GO" id="GO:0005829">
    <property type="term" value="C:cytosol"/>
    <property type="evidence" value="ECO:0007669"/>
    <property type="project" value="TreeGrafter"/>
</dbReference>
<dbReference type="InterPro" id="IPR004523">
    <property type="entry name" value="Asp-tRNA_synthase_2"/>
</dbReference>
<gene>
    <name evidence="8" type="ORF">PPERSA_11553</name>
</gene>
<feature type="compositionally biased region" description="Basic and acidic residues" evidence="6">
    <location>
        <begin position="51"/>
        <end position="68"/>
    </location>
</feature>
<dbReference type="InterPro" id="IPR004364">
    <property type="entry name" value="Aa-tRNA-synt_II"/>
</dbReference>
<proteinExistence type="predicted"/>
<evidence type="ECO:0000256" key="6">
    <source>
        <dbReference type="SAM" id="MobiDB-lite"/>
    </source>
</evidence>
<dbReference type="EMBL" id="LDAU01000250">
    <property type="protein sequence ID" value="KRW98414.1"/>
    <property type="molecule type" value="Genomic_DNA"/>
</dbReference>
<dbReference type="OMA" id="NDFMEIH"/>
<keyword evidence="9" id="KW-1185">Reference proteome</keyword>
<dbReference type="AlphaFoldDB" id="A0A0V0Q8A2"/>
<feature type="domain" description="Aminoacyl-tRNA synthetase class II (D/K/N)" evidence="7">
    <location>
        <begin position="211"/>
        <end position="290"/>
    </location>
</feature>
<dbReference type="GO" id="GO:0003723">
    <property type="term" value="F:RNA binding"/>
    <property type="evidence" value="ECO:0007669"/>
    <property type="project" value="TreeGrafter"/>
</dbReference>
<evidence type="ECO:0000256" key="3">
    <source>
        <dbReference type="ARBA" id="ARBA00022741"/>
    </source>
</evidence>